<comment type="subcellular location">
    <subcellularLocation>
        <location evidence="1">Membrane</location>
        <topology evidence="1">Multi-pass membrane protein</topology>
    </subcellularLocation>
</comment>
<name>A0ABS2N862_9BACI</name>
<evidence type="ECO:0000256" key="3">
    <source>
        <dbReference type="ARBA" id="ARBA00022448"/>
    </source>
</evidence>
<feature type="transmembrane region" description="Helical" evidence="8">
    <location>
        <begin position="144"/>
        <end position="164"/>
    </location>
</feature>
<evidence type="ECO:0000256" key="6">
    <source>
        <dbReference type="ARBA" id="ARBA00022989"/>
    </source>
</evidence>
<evidence type="ECO:0000313" key="10">
    <source>
        <dbReference type="Proteomes" id="UP001646157"/>
    </source>
</evidence>
<dbReference type="Pfam" id="PF03845">
    <property type="entry name" value="Spore_permease"/>
    <property type="match status" value="1"/>
</dbReference>
<keyword evidence="7 8" id="KW-0472">Membrane</keyword>
<evidence type="ECO:0000256" key="4">
    <source>
        <dbReference type="ARBA" id="ARBA00022544"/>
    </source>
</evidence>
<evidence type="ECO:0000256" key="5">
    <source>
        <dbReference type="ARBA" id="ARBA00022692"/>
    </source>
</evidence>
<keyword evidence="6 8" id="KW-1133">Transmembrane helix</keyword>
<comment type="similarity">
    <text evidence="2">Belongs to the amino acid-polyamine-organocation (APC) superfamily. Spore germination protein (SGP) (TC 2.A.3.9) family.</text>
</comment>
<feature type="transmembrane region" description="Helical" evidence="8">
    <location>
        <begin position="84"/>
        <end position="108"/>
    </location>
</feature>
<dbReference type="PANTHER" id="PTHR34975">
    <property type="entry name" value="SPORE GERMINATION PROTEIN A2"/>
    <property type="match status" value="1"/>
</dbReference>
<dbReference type="Proteomes" id="UP001646157">
    <property type="component" value="Unassembled WGS sequence"/>
</dbReference>
<feature type="transmembrane region" description="Helical" evidence="8">
    <location>
        <begin position="338"/>
        <end position="357"/>
    </location>
</feature>
<evidence type="ECO:0000313" key="9">
    <source>
        <dbReference type="EMBL" id="MBM7584004.1"/>
    </source>
</evidence>
<dbReference type="NCBIfam" id="TIGR00912">
    <property type="entry name" value="2A0309"/>
    <property type="match status" value="1"/>
</dbReference>
<organism evidence="9 10">
    <name type="scientific">Rossellomorea pakistanensis</name>
    <dbReference type="NCBI Taxonomy" id="992288"/>
    <lineage>
        <taxon>Bacteria</taxon>
        <taxon>Bacillati</taxon>
        <taxon>Bacillota</taxon>
        <taxon>Bacilli</taxon>
        <taxon>Bacillales</taxon>
        <taxon>Bacillaceae</taxon>
        <taxon>Rossellomorea</taxon>
    </lineage>
</organism>
<feature type="transmembrane region" description="Helical" evidence="8">
    <location>
        <begin position="120"/>
        <end position="137"/>
    </location>
</feature>
<reference evidence="9 10" key="1">
    <citation type="submission" date="2021-01" db="EMBL/GenBank/DDBJ databases">
        <title>Genomic Encyclopedia of Type Strains, Phase IV (KMG-IV): sequencing the most valuable type-strain genomes for metagenomic binning, comparative biology and taxonomic classification.</title>
        <authorList>
            <person name="Goeker M."/>
        </authorList>
    </citation>
    <scope>NUCLEOTIDE SEQUENCE [LARGE SCALE GENOMIC DNA]</scope>
    <source>
        <strain evidence="9 10">DSM 24834</strain>
    </source>
</reference>
<sequence>MYPLPNEDRKVSSYFVFYLIHTMQVGVGILGFERYIAKSAGHNAWISILTSGVTILALIWISYRILNKGNNDIVAIHRQVFGKWLGGLLSIYFILYYAMFVLVIIRTYTEVIQVWMFPDIYHWVILMIIIIISYSYVTGGFRVVTGIALLGVIYGLPLFLIKYFPLKEANYGNLLPLFDISAKQLYTSSKDMTLNFLGFETLLMFYPFIKNPQKSEKWAHFAILFSVFVYLFTMLVSLVYFNQEQLKTTIWPTLTLWKIVNLAIVERFEYVGISIWFFIILPNLCIGLWCSSRGMNRLFPKITQRTSLRLISVLILIVAVCFKDRQQIDLLNTIVSKIGFYTIYFYLPALLIIQFIIMKVKKNDL</sequence>
<keyword evidence="5 8" id="KW-0812">Transmembrane</keyword>
<evidence type="ECO:0000256" key="1">
    <source>
        <dbReference type="ARBA" id="ARBA00004141"/>
    </source>
</evidence>
<accession>A0ABS2N862</accession>
<dbReference type="InterPro" id="IPR004761">
    <property type="entry name" value="Spore_GerAB"/>
</dbReference>
<evidence type="ECO:0000256" key="8">
    <source>
        <dbReference type="SAM" id="Phobius"/>
    </source>
</evidence>
<feature type="transmembrane region" description="Helical" evidence="8">
    <location>
        <begin position="12"/>
        <end position="32"/>
    </location>
</feature>
<evidence type="ECO:0000256" key="7">
    <source>
        <dbReference type="ARBA" id="ARBA00023136"/>
    </source>
</evidence>
<dbReference type="EMBL" id="JAFBDZ010000001">
    <property type="protein sequence ID" value="MBM7584004.1"/>
    <property type="molecule type" value="Genomic_DNA"/>
</dbReference>
<feature type="transmembrane region" description="Helical" evidence="8">
    <location>
        <begin position="221"/>
        <end position="241"/>
    </location>
</feature>
<dbReference type="PANTHER" id="PTHR34975:SF2">
    <property type="entry name" value="SPORE GERMINATION PROTEIN A2"/>
    <property type="match status" value="1"/>
</dbReference>
<keyword evidence="4" id="KW-0309">Germination</keyword>
<comment type="caution">
    <text evidence="9">The sequence shown here is derived from an EMBL/GenBank/DDBJ whole genome shotgun (WGS) entry which is preliminary data.</text>
</comment>
<dbReference type="Gene3D" id="1.20.1740.10">
    <property type="entry name" value="Amino acid/polyamine transporter I"/>
    <property type="match status" value="1"/>
</dbReference>
<feature type="transmembrane region" description="Helical" evidence="8">
    <location>
        <begin position="192"/>
        <end position="209"/>
    </location>
</feature>
<feature type="transmembrane region" description="Helical" evidence="8">
    <location>
        <begin position="310"/>
        <end position="326"/>
    </location>
</feature>
<proteinExistence type="inferred from homology"/>
<protein>
    <submittedName>
        <fullName evidence="9">Spore germination protein (Amino acid permease)</fullName>
    </submittedName>
</protein>
<keyword evidence="3" id="KW-0813">Transport</keyword>
<feature type="transmembrane region" description="Helical" evidence="8">
    <location>
        <begin position="270"/>
        <end position="290"/>
    </location>
</feature>
<dbReference type="RefSeq" id="WP_205168203.1">
    <property type="nucleotide sequence ID" value="NZ_JAFBDZ010000001.1"/>
</dbReference>
<feature type="transmembrane region" description="Helical" evidence="8">
    <location>
        <begin position="44"/>
        <end position="63"/>
    </location>
</feature>
<evidence type="ECO:0000256" key="2">
    <source>
        <dbReference type="ARBA" id="ARBA00007998"/>
    </source>
</evidence>
<keyword evidence="10" id="KW-1185">Reference proteome</keyword>
<gene>
    <name evidence="9" type="ORF">JOC86_000541</name>
</gene>